<evidence type="ECO:0000256" key="5">
    <source>
        <dbReference type="ARBA" id="ARBA00038359"/>
    </source>
</evidence>
<evidence type="ECO:0000256" key="6">
    <source>
        <dbReference type="SAM" id="MobiDB-lite"/>
    </source>
</evidence>
<evidence type="ECO:0000256" key="7">
    <source>
        <dbReference type="SAM" id="Phobius"/>
    </source>
</evidence>
<proteinExistence type="inferred from homology"/>
<feature type="domain" description="Rhodopsin" evidence="8">
    <location>
        <begin position="50"/>
        <end position="257"/>
    </location>
</feature>
<comment type="similarity">
    <text evidence="5">Belongs to the SAT4 family.</text>
</comment>
<dbReference type="EMBL" id="LLXE01000030">
    <property type="protein sequence ID" value="KUM65272.1"/>
    <property type="molecule type" value="Genomic_DNA"/>
</dbReference>
<evidence type="ECO:0000313" key="9">
    <source>
        <dbReference type="EMBL" id="KUM65272.1"/>
    </source>
</evidence>
<feature type="transmembrane region" description="Helical" evidence="7">
    <location>
        <begin position="150"/>
        <end position="172"/>
    </location>
</feature>
<organism evidence="9 10">
    <name type="scientific">Penicillium freii</name>
    <dbReference type="NCBI Taxonomy" id="48697"/>
    <lineage>
        <taxon>Eukaryota</taxon>
        <taxon>Fungi</taxon>
        <taxon>Dikarya</taxon>
        <taxon>Ascomycota</taxon>
        <taxon>Pezizomycotina</taxon>
        <taxon>Eurotiomycetes</taxon>
        <taxon>Eurotiomycetidae</taxon>
        <taxon>Eurotiales</taxon>
        <taxon>Aspergillaceae</taxon>
        <taxon>Penicillium</taxon>
    </lineage>
</organism>
<dbReference type="PANTHER" id="PTHR33048:SF19">
    <property type="entry name" value="MEMBRANE PROTEIN PTH11-LIKE, PUTATIVE (AFU_ORTHOLOGUE AFUA_1G14080)-RELATED"/>
    <property type="match status" value="1"/>
</dbReference>
<dbReference type="STRING" id="48697.A0A117NRA9"/>
<feature type="transmembrane region" description="Helical" evidence="7">
    <location>
        <begin position="69"/>
        <end position="89"/>
    </location>
</feature>
<evidence type="ECO:0000256" key="4">
    <source>
        <dbReference type="ARBA" id="ARBA00023136"/>
    </source>
</evidence>
<keyword evidence="10" id="KW-1185">Reference proteome</keyword>
<keyword evidence="3 7" id="KW-1133">Transmembrane helix</keyword>
<feature type="region of interest" description="Disordered" evidence="6">
    <location>
        <begin position="378"/>
        <end position="430"/>
    </location>
</feature>
<accession>A0A117NRA9</accession>
<dbReference type="Proteomes" id="UP000055045">
    <property type="component" value="Unassembled WGS sequence"/>
</dbReference>
<dbReference type="GO" id="GO:0016020">
    <property type="term" value="C:membrane"/>
    <property type="evidence" value="ECO:0007669"/>
    <property type="project" value="UniProtKB-SubCell"/>
</dbReference>
<dbReference type="PANTHER" id="PTHR33048">
    <property type="entry name" value="PTH11-LIKE INTEGRAL MEMBRANE PROTEIN (AFU_ORTHOLOGUE AFUA_5G11245)"/>
    <property type="match status" value="1"/>
</dbReference>
<evidence type="ECO:0000256" key="1">
    <source>
        <dbReference type="ARBA" id="ARBA00004141"/>
    </source>
</evidence>
<dbReference type="InterPro" id="IPR049326">
    <property type="entry name" value="Rhodopsin_dom_fungi"/>
</dbReference>
<comment type="subcellular location">
    <subcellularLocation>
        <location evidence="1">Membrane</location>
        <topology evidence="1">Multi-pass membrane protein</topology>
    </subcellularLocation>
</comment>
<reference evidence="9 10" key="1">
    <citation type="submission" date="2015-10" db="EMBL/GenBank/DDBJ databases">
        <title>Genome sequencing of Penicillium freii.</title>
        <authorList>
            <person name="Nguyen H.D."/>
            <person name="Visagie C.M."/>
            <person name="Seifert K.A."/>
        </authorList>
    </citation>
    <scope>NUCLEOTIDE SEQUENCE [LARGE SCALE GENOMIC DNA]</scope>
    <source>
        <strain evidence="9 10">DAOM 242723</strain>
    </source>
</reference>
<feature type="transmembrane region" description="Helical" evidence="7">
    <location>
        <begin position="195"/>
        <end position="221"/>
    </location>
</feature>
<dbReference type="InterPro" id="IPR052337">
    <property type="entry name" value="SAT4-like"/>
</dbReference>
<feature type="transmembrane region" description="Helical" evidence="7">
    <location>
        <begin position="109"/>
        <end position="129"/>
    </location>
</feature>
<comment type="caution">
    <text evidence="9">The sequence shown here is derived from an EMBL/GenBank/DDBJ whole genome shotgun (WGS) entry which is preliminary data.</text>
</comment>
<evidence type="ECO:0000256" key="3">
    <source>
        <dbReference type="ARBA" id="ARBA00022989"/>
    </source>
</evidence>
<keyword evidence="4 7" id="KW-0472">Membrane</keyword>
<feature type="transmembrane region" description="Helical" evidence="7">
    <location>
        <begin position="263"/>
        <end position="288"/>
    </location>
</feature>
<feature type="compositionally biased region" description="Basic and acidic residues" evidence="6">
    <location>
        <begin position="410"/>
        <end position="419"/>
    </location>
</feature>
<keyword evidence="2 7" id="KW-0812">Transmembrane</keyword>
<dbReference type="Pfam" id="PF20684">
    <property type="entry name" value="Fung_rhodopsin"/>
    <property type="match status" value="1"/>
</dbReference>
<feature type="transmembrane region" description="Helical" evidence="7">
    <location>
        <begin position="36"/>
        <end position="57"/>
    </location>
</feature>
<name>A0A117NRA9_PENFR</name>
<gene>
    <name evidence="9" type="ORF">ACN42_g1794</name>
</gene>
<evidence type="ECO:0000256" key="2">
    <source>
        <dbReference type="ARBA" id="ARBA00022692"/>
    </source>
</evidence>
<dbReference type="AlphaFoldDB" id="A0A117NRA9"/>
<protein>
    <recommendedName>
        <fullName evidence="8">Rhodopsin domain-containing protein</fullName>
    </recommendedName>
</protein>
<evidence type="ECO:0000259" key="8">
    <source>
        <dbReference type="Pfam" id="PF20684"/>
    </source>
</evidence>
<evidence type="ECO:0000313" key="10">
    <source>
        <dbReference type="Proteomes" id="UP000055045"/>
    </source>
</evidence>
<feature type="transmembrane region" description="Helical" evidence="7">
    <location>
        <begin position="233"/>
        <end position="251"/>
    </location>
</feature>
<sequence>MAAMASVAMSLVPRGIYQETPPAFQNRNQINPTLMMSWWATIFSLVIIVVRVCGRYIRVERFFTEDKVMMIAVIPLMIRMVLVHFVLVLGTNNTTITGLTEKEISNRELGSKLVLAARIFYAIFIWTAKVTVCEFLKRVTGFTWRRSTTLFLRFISFFLISTLVAVVIATLAECQPFHHYWQVTPDPGPTCRSGYINLITMGTCDVITDLLLVAIPVPIILMVQMPLKRRLGLSSLFCLSLILVAITSYRVPSVIEHKGSQPYRSLLASFEILAATAVSNVLVIGSFVRDRGVKKLKYKRAQGSASVTESMDKSFVRRNTVMQHQWGSDSELADGLGIRLDPDIYKLPSTSDGTRVPIPKLPPTSPSAQMPLAVAKTGSLDPTWSFTTPRRSDDDRSATDSLGPTVTPREYLRTNESPREISPTSEMPRRVSFSDVGGLLTRTFPESGSDHVRAQTTLSSPVEPMQRRRGPGSRAFLEDLGIFGLSRAGSGLRSPLPGPADLPFPASAFGRPRLISMSGSSDLTVDADVELHDVGSYTYLISSARWRFPILAAATFYKGAHSQAH</sequence>